<dbReference type="RefSeq" id="XP_060330792.1">
    <property type="nucleotide sequence ID" value="XM_060481845.1"/>
</dbReference>
<keyword evidence="3" id="KW-0456">Lyase</keyword>
<dbReference type="GO" id="GO:0004650">
    <property type="term" value="F:polygalacturonase activity"/>
    <property type="evidence" value="ECO:0007669"/>
    <property type="project" value="InterPro"/>
</dbReference>
<protein>
    <submittedName>
        <fullName evidence="3">Pectate lyase superfamily protein-domain-containing protein</fullName>
    </submittedName>
</protein>
<dbReference type="Proteomes" id="UP001175211">
    <property type="component" value="Unassembled WGS sequence"/>
</dbReference>
<dbReference type="PANTHER" id="PTHR33928:SF2">
    <property type="entry name" value="PECTATE LYASE SUPERFAMILY PROTEIN DOMAIN-CONTAINING PROTEIN-RELATED"/>
    <property type="match status" value="1"/>
</dbReference>
<dbReference type="PANTHER" id="PTHR33928">
    <property type="entry name" value="POLYGALACTURONASE QRT3"/>
    <property type="match status" value="1"/>
</dbReference>
<dbReference type="InterPro" id="IPR011050">
    <property type="entry name" value="Pectin_lyase_fold/virulence"/>
</dbReference>
<evidence type="ECO:0000259" key="2">
    <source>
        <dbReference type="Pfam" id="PF12708"/>
    </source>
</evidence>
<dbReference type="InterPro" id="IPR039279">
    <property type="entry name" value="QRT3-like"/>
</dbReference>
<dbReference type="AlphaFoldDB" id="A0AA39N5C8"/>
<evidence type="ECO:0000313" key="4">
    <source>
        <dbReference type="Proteomes" id="UP001175211"/>
    </source>
</evidence>
<feature type="transmembrane region" description="Helical" evidence="1">
    <location>
        <begin position="12"/>
        <end position="31"/>
    </location>
</feature>
<evidence type="ECO:0000256" key="1">
    <source>
        <dbReference type="SAM" id="Phobius"/>
    </source>
</evidence>
<accession>A0AA39N5C8</accession>
<feature type="domain" description="Rhamnogalacturonase A/B/Epimerase-like pectate lyase" evidence="2">
    <location>
        <begin position="72"/>
        <end position="160"/>
    </location>
</feature>
<dbReference type="EMBL" id="JAUEPS010000017">
    <property type="protein sequence ID" value="KAK0458522.1"/>
    <property type="molecule type" value="Genomic_DNA"/>
</dbReference>
<dbReference type="GO" id="GO:0016829">
    <property type="term" value="F:lyase activity"/>
    <property type="evidence" value="ECO:0007669"/>
    <property type="project" value="UniProtKB-KW"/>
</dbReference>
<sequence>MPCDILSSCSIMLFLPIPSLILTISFSVLLATPSNSAAIANGTSTGEPFWLEVIKHQGSSPFNPDPGSYQVFRNVKDFGAVGDGQNDDTEAINNAISFGGRCGGGECISSTTTRAIVYFPAGTYLVSESIIAYYATQLIGDPNNPPTLLASDSFNDLAVIG</sequence>
<organism evidence="3 4">
    <name type="scientific">Armillaria tabescens</name>
    <name type="common">Ringless honey mushroom</name>
    <name type="synonym">Agaricus tabescens</name>
    <dbReference type="NCBI Taxonomy" id="1929756"/>
    <lineage>
        <taxon>Eukaryota</taxon>
        <taxon>Fungi</taxon>
        <taxon>Dikarya</taxon>
        <taxon>Basidiomycota</taxon>
        <taxon>Agaricomycotina</taxon>
        <taxon>Agaricomycetes</taxon>
        <taxon>Agaricomycetidae</taxon>
        <taxon>Agaricales</taxon>
        <taxon>Marasmiineae</taxon>
        <taxon>Physalacriaceae</taxon>
        <taxon>Desarmillaria</taxon>
    </lineage>
</organism>
<name>A0AA39N5C8_ARMTA</name>
<comment type="caution">
    <text evidence="3">The sequence shown here is derived from an EMBL/GenBank/DDBJ whole genome shotgun (WGS) entry which is preliminary data.</text>
</comment>
<proteinExistence type="predicted"/>
<keyword evidence="1" id="KW-1133">Transmembrane helix</keyword>
<gene>
    <name evidence="3" type="ORF">EV420DRAFT_361313</name>
</gene>
<dbReference type="InterPro" id="IPR012334">
    <property type="entry name" value="Pectin_lyas_fold"/>
</dbReference>
<dbReference type="Pfam" id="PF12708">
    <property type="entry name" value="Pect-lyase_RHGA_epim"/>
    <property type="match status" value="1"/>
</dbReference>
<dbReference type="SUPFAM" id="SSF51126">
    <property type="entry name" value="Pectin lyase-like"/>
    <property type="match status" value="1"/>
</dbReference>
<dbReference type="InterPro" id="IPR024535">
    <property type="entry name" value="RHGA/B-epi-like_pectate_lyase"/>
</dbReference>
<dbReference type="GeneID" id="85365393"/>
<evidence type="ECO:0000313" key="3">
    <source>
        <dbReference type="EMBL" id="KAK0458522.1"/>
    </source>
</evidence>
<keyword evidence="1" id="KW-0472">Membrane</keyword>
<reference evidence="3" key="1">
    <citation type="submission" date="2023-06" db="EMBL/GenBank/DDBJ databases">
        <authorList>
            <consortium name="Lawrence Berkeley National Laboratory"/>
            <person name="Ahrendt S."/>
            <person name="Sahu N."/>
            <person name="Indic B."/>
            <person name="Wong-Bajracharya J."/>
            <person name="Merenyi Z."/>
            <person name="Ke H.-M."/>
            <person name="Monk M."/>
            <person name="Kocsube S."/>
            <person name="Drula E."/>
            <person name="Lipzen A."/>
            <person name="Balint B."/>
            <person name="Henrissat B."/>
            <person name="Andreopoulos B."/>
            <person name="Martin F.M."/>
            <person name="Harder C.B."/>
            <person name="Rigling D."/>
            <person name="Ford K.L."/>
            <person name="Foster G.D."/>
            <person name="Pangilinan J."/>
            <person name="Papanicolaou A."/>
            <person name="Barry K."/>
            <person name="LaButti K."/>
            <person name="Viragh M."/>
            <person name="Koriabine M."/>
            <person name="Yan M."/>
            <person name="Riley R."/>
            <person name="Champramary S."/>
            <person name="Plett K.L."/>
            <person name="Tsai I.J."/>
            <person name="Slot J."/>
            <person name="Sipos G."/>
            <person name="Plett J."/>
            <person name="Nagy L.G."/>
            <person name="Grigoriev I.V."/>
        </authorList>
    </citation>
    <scope>NUCLEOTIDE SEQUENCE</scope>
    <source>
        <strain evidence="3">CCBAS 213</strain>
    </source>
</reference>
<keyword evidence="4" id="KW-1185">Reference proteome</keyword>
<keyword evidence="1" id="KW-0812">Transmembrane</keyword>
<dbReference type="Gene3D" id="2.160.20.10">
    <property type="entry name" value="Single-stranded right-handed beta-helix, Pectin lyase-like"/>
    <property type="match status" value="1"/>
</dbReference>